<feature type="transmembrane region" description="Helical" evidence="1">
    <location>
        <begin position="6"/>
        <end position="22"/>
    </location>
</feature>
<dbReference type="GO" id="GO:0016787">
    <property type="term" value="F:hydrolase activity"/>
    <property type="evidence" value="ECO:0007669"/>
    <property type="project" value="UniProtKB-KW"/>
</dbReference>
<comment type="caution">
    <text evidence="2">The sequence shown here is derived from an EMBL/GenBank/DDBJ whole genome shotgun (WGS) entry which is preliminary data.</text>
</comment>
<evidence type="ECO:0000313" key="2">
    <source>
        <dbReference type="EMBL" id="RNB57937.1"/>
    </source>
</evidence>
<keyword evidence="1" id="KW-1133">Transmembrane helix</keyword>
<sequence length="356" mass="39268">MGLALVGTSLVTLVLFVWFIVTKRQIQTLKNVKKQEDREKRLQLSKMLRYLKWGLSAAVLMVVTTGVLSIFGINADRAIYLEHIHGLGFSTDGKRVLIPAHDGLKAYEDGIWKIPEGEKHDYMGFSPVDNGFYSSGHPAVGSDMKNPFGIVKSTDEGKSLQTLALEGETDFHNMAVGYSSHVIYVMNPQPNSKMNTPGLYYSIDEGVTWTKSQMNGFGEEPTAMAVHPTEASVIAIGTPSAVYLSKDYGNTFEKLVSAGQATALFFNNHGELFIGGYQNKAYLQKMDMTSKKAENLLIPALTEDAVAYFAQNPSDEDQMSFATFKNDVYISNDQGLKWKKIADQGKSISEGNEEGK</sequence>
<name>A0A3M8B4G7_9BACL</name>
<keyword evidence="3" id="KW-1185">Reference proteome</keyword>
<dbReference type="SUPFAM" id="SSF110296">
    <property type="entry name" value="Oligoxyloglucan reducing end-specific cellobiohydrolase"/>
    <property type="match status" value="1"/>
</dbReference>
<keyword evidence="2" id="KW-0378">Hydrolase</keyword>
<accession>A0A3M8B4G7</accession>
<dbReference type="NCBIfam" id="NF045728">
    <property type="entry name" value="glycosyl_F510_1955"/>
    <property type="match status" value="1"/>
</dbReference>
<evidence type="ECO:0000313" key="3">
    <source>
        <dbReference type="Proteomes" id="UP000268829"/>
    </source>
</evidence>
<evidence type="ECO:0000256" key="1">
    <source>
        <dbReference type="SAM" id="Phobius"/>
    </source>
</evidence>
<keyword evidence="1" id="KW-0472">Membrane</keyword>
<organism evidence="2 3">
    <name type="scientific">Brevibacillus gelatini</name>
    <dbReference type="NCBI Taxonomy" id="1655277"/>
    <lineage>
        <taxon>Bacteria</taxon>
        <taxon>Bacillati</taxon>
        <taxon>Bacillota</taxon>
        <taxon>Bacilli</taxon>
        <taxon>Bacillales</taxon>
        <taxon>Paenibacillaceae</taxon>
        <taxon>Brevibacillus</taxon>
    </lineage>
</organism>
<feature type="transmembrane region" description="Helical" evidence="1">
    <location>
        <begin position="50"/>
        <end position="73"/>
    </location>
</feature>
<protein>
    <submittedName>
        <fullName evidence="2">Glycosyl hydrolase</fullName>
    </submittedName>
</protein>
<dbReference type="OrthoDB" id="9764804at2"/>
<dbReference type="CDD" id="cd15482">
    <property type="entry name" value="Sialidase_non-viral"/>
    <property type="match status" value="1"/>
</dbReference>
<dbReference type="InterPro" id="IPR054817">
    <property type="entry name" value="Glycosyl_F510_1955-like"/>
</dbReference>
<dbReference type="AlphaFoldDB" id="A0A3M8B4G7"/>
<keyword evidence="1" id="KW-0812">Transmembrane</keyword>
<reference evidence="2 3" key="1">
    <citation type="submission" date="2018-10" db="EMBL/GenBank/DDBJ databases">
        <title>Phylogenomics of Brevibacillus.</title>
        <authorList>
            <person name="Dunlap C."/>
        </authorList>
    </citation>
    <scope>NUCLEOTIDE SEQUENCE [LARGE SCALE GENOMIC DNA]</scope>
    <source>
        <strain evidence="2 3">DSM 100115</strain>
    </source>
</reference>
<gene>
    <name evidence="2" type="ORF">EDM57_09500</name>
</gene>
<dbReference type="Proteomes" id="UP000268829">
    <property type="component" value="Unassembled WGS sequence"/>
</dbReference>
<dbReference type="Gene3D" id="2.130.10.10">
    <property type="entry name" value="YVTN repeat-like/Quinoprotein amine dehydrogenase"/>
    <property type="match status" value="1"/>
</dbReference>
<dbReference type="RefSeq" id="WP_122904525.1">
    <property type="nucleotide sequence ID" value="NZ_RHHS01000020.1"/>
</dbReference>
<proteinExistence type="predicted"/>
<dbReference type="EMBL" id="RHHS01000020">
    <property type="protein sequence ID" value="RNB57937.1"/>
    <property type="molecule type" value="Genomic_DNA"/>
</dbReference>
<dbReference type="InterPro" id="IPR015943">
    <property type="entry name" value="WD40/YVTN_repeat-like_dom_sf"/>
</dbReference>